<dbReference type="PANTHER" id="PTHR43730:SF1">
    <property type="entry name" value="BETA-MANNOSIDASE"/>
    <property type="match status" value="1"/>
</dbReference>
<keyword evidence="9 17" id="KW-0326">Glycosidase</keyword>
<dbReference type="Pfam" id="PF17786">
    <property type="entry name" value="Mannosidase_ig"/>
    <property type="match status" value="1"/>
</dbReference>
<dbReference type="OrthoDB" id="9762066at2"/>
<evidence type="ECO:0000256" key="4">
    <source>
        <dbReference type="ARBA" id="ARBA00011738"/>
    </source>
</evidence>
<dbReference type="InterPro" id="IPR006102">
    <property type="entry name" value="Ig-like_GH2"/>
</dbReference>
<proteinExistence type="inferred from homology"/>
<feature type="domain" description="Mannosidase Ig/CBM-like" evidence="15">
    <location>
        <begin position="655"/>
        <end position="751"/>
    </location>
</feature>
<dbReference type="GO" id="GO:0005576">
    <property type="term" value="C:extracellular region"/>
    <property type="evidence" value="ECO:0007669"/>
    <property type="project" value="UniProtKB-SubCell"/>
</dbReference>
<evidence type="ECO:0000259" key="13">
    <source>
        <dbReference type="Pfam" id="PF00703"/>
    </source>
</evidence>
<dbReference type="Pfam" id="PF00703">
    <property type="entry name" value="Glyco_hydro_2"/>
    <property type="match status" value="1"/>
</dbReference>
<keyword evidence="7 17" id="KW-0378">Hydrolase</keyword>
<dbReference type="InterPro" id="IPR013783">
    <property type="entry name" value="Ig-like_fold"/>
</dbReference>
<feature type="domain" description="Glycoside hydrolase family 2 immunoglobulin-like beta-sandwich" evidence="13">
    <location>
        <begin position="199"/>
        <end position="295"/>
    </location>
</feature>
<evidence type="ECO:0000256" key="1">
    <source>
        <dbReference type="ARBA" id="ARBA00000829"/>
    </source>
</evidence>
<dbReference type="SUPFAM" id="SSF51445">
    <property type="entry name" value="(Trans)glycosidases"/>
    <property type="match status" value="1"/>
</dbReference>
<comment type="pathway">
    <text evidence="3">Glycan metabolism; N-glycan degradation.</text>
</comment>
<evidence type="ECO:0000256" key="8">
    <source>
        <dbReference type="ARBA" id="ARBA00023180"/>
    </source>
</evidence>
<sequence>MSVVENELSMVDLSGSWQVRDDQGSVDVKAMLPGDLHSALLEAGEIKDPYFGLAENEAQWIGKRAWFFERKFKVEKDLFNRQSVYLNIDWVDTFATVYVNGKNVLSTSNMFKRYRVDIKDALVLGENDIRIRIDSAEQVALDKAGEMLYEIPWAKGNNKIPHLNMVRKVQCHGGWDWGICLMVLGIYGDISLRANDGFRIEHVYTSQEHQANQCHVTVQVEIESEIDASRVICFELDEKQINVAADLSVGLNVIETTIVIDNPKLWWPAGYGHQPLYELSVSAGDDRVDKKIGLRKVDWALRKDHIGRSMTLRVNDCDIFCKGANWIPVDAMPGRHTDNVYTDLLEDAVAANMNMIRVWGGGQYEHDLFYEKCDELGLLVWQDMMFSCSLYPASDEFLAEIEEEAEYQIKRLRDYASIVLWCGDNELIGFLNGIFDLEEGKRDLFLVQYDRLNRVLRRTIEACDDTRLFWPSSPCNGPDDFGDAWHDDSCGDMHFWNVWHEGKSFEEYYRVVPRFCSEFGYQSLNSMSVVETYADKDQWNVTSPVLEHHQRNGTGGGNGKIIEMMTRYFRMPISFESQLYLSQVQQAMAIKTAVEYWRHMQPICMGTLYWQLNDNWPVASWSSIEYGGKWKQLHYHAKRFFAPVLISAFQKDEDHVEIWVMKDTPGKIDCVAEMTVYDFEGNEQCQITKEIQIGGIKCDDRSLQVADLGIKRLLNDPQDGFLHMRLYEENGRGVERSLIHENTHFFSKFKECDLPEVKVEAVVKDCNGEIGIELKADHPAFFVHLDTGPLKGSFEDSSFTLLPDRKRLVFFNTREKVSVSDMQKYLRVMHLRDTY</sequence>
<comment type="catalytic activity">
    <reaction evidence="1">
        <text>Hydrolysis of terminal, non-reducing beta-D-mannose residues in beta-D-mannosides.</text>
        <dbReference type="EC" id="3.2.1.25"/>
    </reaction>
</comment>
<evidence type="ECO:0000256" key="12">
    <source>
        <dbReference type="ARBA" id="ARBA00041614"/>
    </source>
</evidence>
<comment type="similarity">
    <text evidence="10">Belongs to the glycosyl hydrolase 2 family. Beta-mannosidase B subfamily.</text>
</comment>
<dbReference type="SUPFAM" id="SSF49303">
    <property type="entry name" value="beta-Galactosidase/glucuronidase domain"/>
    <property type="match status" value="3"/>
</dbReference>
<evidence type="ECO:0000256" key="11">
    <source>
        <dbReference type="ARBA" id="ARBA00041069"/>
    </source>
</evidence>
<name>A0A517YVD0_9BACT</name>
<accession>A0A517YVD0</accession>
<comment type="subunit">
    <text evidence="4">Homodimer.</text>
</comment>
<feature type="domain" description="Beta-mannosidase-like galactose-binding" evidence="16">
    <location>
        <begin position="17"/>
        <end position="187"/>
    </location>
</feature>
<dbReference type="InterPro" id="IPR041625">
    <property type="entry name" value="Beta-mannosidase_Ig"/>
</dbReference>
<dbReference type="InterPro" id="IPR041447">
    <property type="entry name" value="Mannosidase_ig"/>
</dbReference>
<evidence type="ECO:0000313" key="17">
    <source>
        <dbReference type="EMBL" id="QDU34180.1"/>
    </source>
</evidence>
<protein>
    <recommendedName>
        <fullName evidence="11">Beta-mannosidase B</fullName>
        <ecNumber evidence="5">3.2.1.25</ecNumber>
    </recommendedName>
    <alternativeName>
        <fullName evidence="12">Mannanase B</fullName>
    </alternativeName>
</protein>
<evidence type="ECO:0000259" key="16">
    <source>
        <dbReference type="Pfam" id="PF22666"/>
    </source>
</evidence>
<dbReference type="EC" id="3.2.1.25" evidence="5"/>
<dbReference type="RefSeq" id="WP_145077816.1">
    <property type="nucleotide sequence ID" value="NZ_CP036425.1"/>
</dbReference>
<evidence type="ECO:0000313" key="18">
    <source>
        <dbReference type="Proteomes" id="UP000317369"/>
    </source>
</evidence>
<dbReference type="GO" id="GO:0006516">
    <property type="term" value="P:glycoprotein catabolic process"/>
    <property type="evidence" value="ECO:0007669"/>
    <property type="project" value="TreeGrafter"/>
</dbReference>
<keyword evidence="18" id="KW-1185">Reference proteome</keyword>
<keyword evidence="8" id="KW-0325">Glycoprotein</keyword>
<feature type="domain" description="Beta-mannosidase Ig-fold" evidence="14">
    <location>
        <begin position="754"/>
        <end position="834"/>
    </location>
</feature>
<evidence type="ECO:0000259" key="15">
    <source>
        <dbReference type="Pfam" id="PF17786"/>
    </source>
</evidence>
<dbReference type="Gene3D" id="2.60.120.260">
    <property type="entry name" value="Galactose-binding domain-like"/>
    <property type="match status" value="1"/>
</dbReference>
<evidence type="ECO:0000256" key="2">
    <source>
        <dbReference type="ARBA" id="ARBA00004613"/>
    </source>
</evidence>
<dbReference type="GO" id="GO:0004567">
    <property type="term" value="F:beta-mannosidase activity"/>
    <property type="evidence" value="ECO:0007669"/>
    <property type="project" value="UniProtKB-EC"/>
</dbReference>
<dbReference type="InterPro" id="IPR050887">
    <property type="entry name" value="Beta-mannosidase_GH2"/>
</dbReference>
<comment type="subcellular location">
    <subcellularLocation>
        <location evidence="2">Secreted</location>
    </subcellularLocation>
</comment>
<dbReference type="Pfam" id="PF22666">
    <property type="entry name" value="Glyco_hydro_2_N2"/>
    <property type="match status" value="1"/>
</dbReference>
<dbReference type="KEGG" id="pcor:KS4_22420"/>
<evidence type="ECO:0000256" key="3">
    <source>
        <dbReference type="ARBA" id="ARBA00004740"/>
    </source>
</evidence>
<dbReference type="Pfam" id="PF17753">
    <property type="entry name" value="Ig_mannosidase"/>
    <property type="match status" value="1"/>
</dbReference>
<reference evidence="17 18" key="1">
    <citation type="submission" date="2019-02" db="EMBL/GenBank/DDBJ databases">
        <title>Deep-cultivation of Planctomycetes and their phenomic and genomic characterization uncovers novel biology.</title>
        <authorList>
            <person name="Wiegand S."/>
            <person name="Jogler M."/>
            <person name="Boedeker C."/>
            <person name="Pinto D."/>
            <person name="Vollmers J."/>
            <person name="Rivas-Marin E."/>
            <person name="Kohn T."/>
            <person name="Peeters S.H."/>
            <person name="Heuer A."/>
            <person name="Rast P."/>
            <person name="Oberbeckmann S."/>
            <person name="Bunk B."/>
            <person name="Jeske O."/>
            <person name="Meyerdierks A."/>
            <person name="Storesund J.E."/>
            <person name="Kallscheuer N."/>
            <person name="Luecker S."/>
            <person name="Lage O.M."/>
            <person name="Pohl T."/>
            <person name="Merkel B.J."/>
            <person name="Hornburger P."/>
            <person name="Mueller R.-W."/>
            <person name="Bruemmer F."/>
            <person name="Labrenz M."/>
            <person name="Spormann A.M."/>
            <person name="Op den Camp H."/>
            <person name="Overmann J."/>
            <person name="Amann R."/>
            <person name="Jetten M.S.M."/>
            <person name="Mascher T."/>
            <person name="Medema M.H."/>
            <person name="Devos D.P."/>
            <person name="Kaster A.-K."/>
            <person name="Ovreas L."/>
            <person name="Rohde M."/>
            <person name="Galperin M.Y."/>
            <person name="Jogler C."/>
        </authorList>
    </citation>
    <scope>NUCLEOTIDE SEQUENCE [LARGE SCALE GENOMIC DNA]</scope>
    <source>
        <strain evidence="17 18">KS4</strain>
    </source>
</reference>
<evidence type="ECO:0000256" key="5">
    <source>
        <dbReference type="ARBA" id="ARBA00012754"/>
    </source>
</evidence>
<dbReference type="FunFam" id="3.20.20.80:FF:000050">
    <property type="entry name" value="Beta-mannosidase B"/>
    <property type="match status" value="1"/>
</dbReference>
<evidence type="ECO:0000256" key="9">
    <source>
        <dbReference type="ARBA" id="ARBA00023295"/>
    </source>
</evidence>
<evidence type="ECO:0000256" key="10">
    <source>
        <dbReference type="ARBA" id="ARBA00038429"/>
    </source>
</evidence>
<evidence type="ECO:0000256" key="6">
    <source>
        <dbReference type="ARBA" id="ARBA00022525"/>
    </source>
</evidence>
<dbReference type="Proteomes" id="UP000317369">
    <property type="component" value="Chromosome"/>
</dbReference>
<dbReference type="Gene3D" id="3.20.20.80">
    <property type="entry name" value="Glycosidases"/>
    <property type="match status" value="1"/>
</dbReference>
<dbReference type="PANTHER" id="PTHR43730">
    <property type="entry name" value="BETA-MANNOSIDASE"/>
    <property type="match status" value="1"/>
</dbReference>
<dbReference type="InterPro" id="IPR017853">
    <property type="entry name" value="GH"/>
</dbReference>
<dbReference type="InterPro" id="IPR008979">
    <property type="entry name" value="Galactose-bd-like_sf"/>
</dbReference>
<gene>
    <name evidence="17" type="primary">csxA_1</name>
    <name evidence="17" type="ORF">KS4_22420</name>
</gene>
<dbReference type="GO" id="GO:0005975">
    <property type="term" value="P:carbohydrate metabolic process"/>
    <property type="evidence" value="ECO:0007669"/>
    <property type="project" value="InterPro"/>
</dbReference>
<dbReference type="InterPro" id="IPR036156">
    <property type="entry name" value="Beta-gal/glucu_dom_sf"/>
</dbReference>
<keyword evidence="6" id="KW-0964">Secreted</keyword>
<evidence type="ECO:0000259" key="14">
    <source>
        <dbReference type="Pfam" id="PF17753"/>
    </source>
</evidence>
<evidence type="ECO:0000256" key="7">
    <source>
        <dbReference type="ARBA" id="ARBA00022801"/>
    </source>
</evidence>
<organism evidence="17 18">
    <name type="scientific">Poriferisphaera corsica</name>
    <dbReference type="NCBI Taxonomy" id="2528020"/>
    <lineage>
        <taxon>Bacteria</taxon>
        <taxon>Pseudomonadati</taxon>
        <taxon>Planctomycetota</taxon>
        <taxon>Phycisphaerae</taxon>
        <taxon>Phycisphaerales</taxon>
        <taxon>Phycisphaeraceae</taxon>
        <taxon>Poriferisphaera</taxon>
    </lineage>
</organism>
<dbReference type="AlphaFoldDB" id="A0A517YVD0"/>
<dbReference type="InterPro" id="IPR054593">
    <property type="entry name" value="Beta-mannosidase-like_N2"/>
</dbReference>
<dbReference type="SUPFAM" id="SSF49785">
    <property type="entry name" value="Galactose-binding domain-like"/>
    <property type="match status" value="1"/>
</dbReference>
<dbReference type="EMBL" id="CP036425">
    <property type="protein sequence ID" value="QDU34180.1"/>
    <property type="molecule type" value="Genomic_DNA"/>
</dbReference>
<dbReference type="Gene3D" id="2.60.40.10">
    <property type="entry name" value="Immunoglobulins"/>
    <property type="match status" value="3"/>
</dbReference>